<proteinExistence type="predicted"/>
<reference evidence="2 3" key="1">
    <citation type="submission" date="2023-03" db="EMBL/GenBank/DDBJ databases">
        <title>Paludisphaera mucosa sp. nov. a novel planctomycete from northern fen.</title>
        <authorList>
            <person name="Ivanova A."/>
        </authorList>
    </citation>
    <scope>NUCLEOTIDE SEQUENCE [LARGE SCALE GENOMIC DNA]</scope>
    <source>
        <strain evidence="2 3">Pla2</strain>
    </source>
</reference>
<comment type="caution">
    <text evidence="2">The sequence shown here is derived from an EMBL/GenBank/DDBJ whole genome shotgun (WGS) entry which is preliminary data.</text>
</comment>
<feature type="region of interest" description="Disordered" evidence="1">
    <location>
        <begin position="222"/>
        <end position="247"/>
    </location>
</feature>
<dbReference type="EMBL" id="JARRAG010000002">
    <property type="protein sequence ID" value="MDG3007576.1"/>
    <property type="molecule type" value="Genomic_DNA"/>
</dbReference>
<gene>
    <name evidence="2" type="ORF">PZE19_27755</name>
</gene>
<protein>
    <submittedName>
        <fullName evidence="2">Uncharacterized protein</fullName>
    </submittedName>
</protein>
<organism evidence="2 3">
    <name type="scientific">Paludisphaera mucosa</name>
    <dbReference type="NCBI Taxonomy" id="3030827"/>
    <lineage>
        <taxon>Bacteria</taxon>
        <taxon>Pseudomonadati</taxon>
        <taxon>Planctomycetota</taxon>
        <taxon>Planctomycetia</taxon>
        <taxon>Isosphaerales</taxon>
        <taxon>Isosphaeraceae</taxon>
        <taxon>Paludisphaera</taxon>
    </lineage>
</organism>
<evidence type="ECO:0000256" key="1">
    <source>
        <dbReference type="SAM" id="MobiDB-lite"/>
    </source>
</evidence>
<keyword evidence="3" id="KW-1185">Reference proteome</keyword>
<feature type="region of interest" description="Disordered" evidence="1">
    <location>
        <begin position="262"/>
        <end position="304"/>
    </location>
</feature>
<dbReference type="Proteomes" id="UP001216907">
    <property type="component" value="Unassembled WGS sequence"/>
</dbReference>
<dbReference type="RefSeq" id="WP_277863854.1">
    <property type="nucleotide sequence ID" value="NZ_JARRAG010000002.1"/>
</dbReference>
<evidence type="ECO:0000313" key="2">
    <source>
        <dbReference type="EMBL" id="MDG3007576.1"/>
    </source>
</evidence>
<feature type="compositionally biased region" description="Basic and acidic residues" evidence="1">
    <location>
        <begin position="440"/>
        <end position="462"/>
    </location>
</feature>
<evidence type="ECO:0000313" key="3">
    <source>
        <dbReference type="Proteomes" id="UP001216907"/>
    </source>
</evidence>
<name>A0ABT6FJ15_9BACT</name>
<sequence length="650" mass="70452">MSKLEFTLLDKALIKSRGLNHVRKLGVLAAYQGGTNRVVFDNRLWEELAPAWGVTRPQYVAAVGRLQNWPTVGWLTRVENSRYDLGPAPGPGDFIKVPNLLFESGLAPWAILGVVGVLSHPAGSRGNDVFALYKVSKLKERYPTIAHSMPQERTAASGKRGGWSGQCEKAKRFADALETAGVVEIVSARRPRTAAKVKVHITEATIAALKALAPWTVAISKNESRGSDDGTVAATAPTSGRSKGRAKAATVANLGQVAEATVATLEIPPSPPVKNERPRETQVRLKDPESLKKGRERETGSRQADLFAADAANADELSARGRRGVATESVHRDDPGSSVPAYSWNFQVPPDLDPEDKVSVSMDPAVIIDNSWKPFVLSKPGILLAAEHAQASGSEFLVPAFFAGDLDPDFVYSLGRPAASLAIGRTADAAGGHGRAPRSKPQEGQEKALPGKESLKAKERAKVAAGNGASDSSGDEGYRAFVRLYNSVVHGAHVEYINLGHAPPKSHYVSPSIEPKVRKAWTMRRDHFQETMVECLEAPSRSRFLLDLSKGVPGKDGSGTVPWELNPLHLLRRWDDVLAGRYEGLFGEKVRPIAERLQDPTCQLWAECRRLGADPKTVLSKVSCGFAPYEIQFALHHVRRLKLAEKHLAA</sequence>
<accession>A0ABT6FJ15</accession>
<feature type="region of interest" description="Disordered" evidence="1">
    <location>
        <begin position="428"/>
        <end position="473"/>
    </location>
</feature>
<feature type="compositionally biased region" description="Basic and acidic residues" evidence="1">
    <location>
        <begin position="274"/>
        <end position="300"/>
    </location>
</feature>